<dbReference type="AlphaFoldDB" id="A0A1A0HGM1"/>
<organism evidence="2 3">
    <name type="scientific">Metschnikowia bicuspidata var. bicuspidata NRRL YB-4993</name>
    <dbReference type="NCBI Taxonomy" id="869754"/>
    <lineage>
        <taxon>Eukaryota</taxon>
        <taxon>Fungi</taxon>
        <taxon>Dikarya</taxon>
        <taxon>Ascomycota</taxon>
        <taxon>Saccharomycotina</taxon>
        <taxon>Pichiomycetes</taxon>
        <taxon>Metschnikowiaceae</taxon>
        <taxon>Metschnikowia</taxon>
    </lineage>
</organism>
<evidence type="ECO:0000313" key="2">
    <source>
        <dbReference type="EMBL" id="OBA23027.1"/>
    </source>
</evidence>
<name>A0A1A0HGM1_9ASCO</name>
<dbReference type="Proteomes" id="UP000092555">
    <property type="component" value="Unassembled WGS sequence"/>
</dbReference>
<comment type="caution">
    <text evidence="2">The sequence shown here is derived from an EMBL/GenBank/DDBJ whole genome shotgun (WGS) entry which is preliminary data.</text>
</comment>
<keyword evidence="1" id="KW-0472">Membrane</keyword>
<evidence type="ECO:0000256" key="1">
    <source>
        <dbReference type="SAM" id="Phobius"/>
    </source>
</evidence>
<sequence length="91" mass="10792">MRRWTISNRPKTSECNHRAQLLCLHNLTITIVYCFSPSTWEYMQTLSPGSLHIFSGLQLRKIRPSVLYLESCTRREAWHLKKQLKLFLSIN</sequence>
<reference evidence="2 3" key="1">
    <citation type="submission" date="2016-05" db="EMBL/GenBank/DDBJ databases">
        <title>Comparative genomics of biotechnologically important yeasts.</title>
        <authorList>
            <consortium name="DOE Joint Genome Institute"/>
            <person name="Riley R."/>
            <person name="Haridas S."/>
            <person name="Wolfe K.H."/>
            <person name="Lopes M.R."/>
            <person name="Hittinger C.T."/>
            <person name="Goker M."/>
            <person name="Salamov A."/>
            <person name="Wisecaver J."/>
            <person name="Long T.M."/>
            <person name="Aerts A.L."/>
            <person name="Barry K."/>
            <person name="Choi C."/>
            <person name="Clum A."/>
            <person name="Coughlan A.Y."/>
            <person name="Deshpande S."/>
            <person name="Douglass A.P."/>
            <person name="Hanson S.J."/>
            <person name="Klenk H.-P."/>
            <person name="LaButti K."/>
            <person name="Lapidus A."/>
            <person name="Lindquist E."/>
            <person name="Lipzen A."/>
            <person name="Meier-kolthoff J.P."/>
            <person name="Ohm R.A."/>
            <person name="Otillar R.P."/>
            <person name="Pangilinan J."/>
            <person name="Peng Y."/>
            <person name="Rokas A."/>
            <person name="Rosa C.A."/>
            <person name="Scheuner C."/>
            <person name="Sibirny A.A."/>
            <person name="Slot J.C."/>
            <person name="Stielow J.B."/>
            <person name="Sun H."/>
            <person name="Kurtzman C.P."/>
            <person name="Blackwell M."/>
            <person name="Grigoriev I.V."/>
            <person name="Jeffries T.W."/>
        </authorList>
    </citation>
    <scope>NUCLEOTIDE SEQUENCE [LARGE SCALE GENOMIC DNA]</scope>
    <source>
        <strain evidence="2 3">NRRL YB-4993</strain>
    </source>
</reference>
<dbReference type="RefSeq" id="XP_018713508.1">
    <property type="nucleotide sequence ID" value="XM_018859435.1"/>
</dbReference>
<keyword evidence="1" id="KW-0812">Transmembrane</keyword>
<keyword evidence="3" id="KW-1185">Reference proteome</keyword>
<dbReference type="EMBL" id="LXTC01000001">
    <property type="protein sequence ID" value="OBA23027.1"/>
    <property type="molecule type" value="Genomic_DNA"/>
</dbReference>
<accession>A0A1A0HGM1</accession>
<dbReference type="GeneID" id="30032410"/>
<gene>
    <name evidence="2" type="ORF">METBIDRAFT_96742</name>
</gene>
<evidence type="ECO:0000313" key="3">
    <source>
        <dbReference type="Proteomes" id="UP000092555"/>
    </source>
</evidence>
<feature type="transmembrane region" description="Helical" evidence="1">
    <location>
        <begin position="21"/>
        <end position="40"/>
    </location>
</feature>
<proteinExistence type="predicted"/>
<protein>
    <submittedName>
        <fullName evidence="2">Uncharacterized protein</fullName>
    </submittedName>
</protein>
<keyword evidence="1" id="KW-1133">Transmembrane helix</keyword>